<dbReference type="SUPFAM" id="SSF55729">
    <property type="entry name" value="Acyl-CoA N-acyltransferases (Nat)"/>
    <property type="match status" value="1"/>
</dbReference>
<keyword evidence="1 4" id="KW-0808">Transferase</keyword>
<dbReference type="InterPro" id="IPR000182">
    <property type="entry name" value="GNAT_dom"/>
</dbReference>
<sequence length="187" mass="20986">MTERELTERDDTEAPLAPPSLTVCRLEPSLWKVQRGVRLAMLLDTPRAYGSTFVREVAFPDELWVERMKDSAGWLAFEVDQPVGAVTLYHAPDQPEGEAHLVAMWVASHARGRGVADRLVETLLDHARQTGLRRVTLDVADDNSRAIGFYERAGFTRTGRTGELPHQPQVREFEMEYLLRDLAAGSG</sequence>
<evidence type="ECO:0000313" key="5">
    <source>
        <dbReference type="Proteomes" id="UP000317722"/>
    </source>
</evidence>
<evidence type="ECO:0000259" key="3">
    <source>
        <dbReference type="PROSITE" id="PS51186"/>
    </source>
</evidence>
<dbReference type="Gene3D" id="3.40.630.30">
    <property type="match status" value="1"/>
</dbReference>
<reference evidence="4 5" key="1">
    <citation type="journal article" date="2019" name="Environ. Microbiol.">
        <title>Species interactions and distinct microbial communities in high Arctic permafrost affected cryosols are associated with the CH4 and CO2 gas fluxes.</title>
        <authorList>
            <person name="Altshuler I."/>
            <person name="Hamel J."/>
            <person name="Turney S."/>
            <person name="Magnuson E."/>
            <person name="Levesque R."/>
            <person name="Greer C."/>
            <person name="Whyte L.G."/>
        </authorList>
    </citation>
    <scope>NUCLEOTIDE SEQUENCE [LARGE SCALE GENOMIC DNA]</scope>
    <source>
        <strain evidence="4 5">S9.3A</strain>
    </source>
</reference>
<dbReference type="InterPro" id="IPR050832">
    <property type="entry name" value="Bact_Acetyltransf"/>
</dbReference>
<keyword evidence="5" id="KW-1185">Reference proteome</keyword>
<comment type="caution">
    <text evidence="4">The sequence shown here is derived from an EMBL/GenBank/DDBJ whole genome shotgun (WGS) entry which is preliminary data.</text>
</comment>
<dbReference type="EMBL" id="RCZM01000005">
    <property type="protein sequence ID" value="TPG14817.1"/>
    <property type="molecule type" value="Genomic_DNA"/>
</dbReference>
<feature type="domain" description="N-acetyltransferase" evidence="3">
    <location>
        <begin position="35"/>
        <end position="180"/>
    </location>
</feature>
<evidence type="ECO:0000256" key="2">
    <source>
        <dbReference type="ARBA" id="ARBA00023315"/>
    </source>
</evidence>
<dbReference type="OrthoDB" id="9799092at2"/>
<evidence type="ECO:0000313" key="4">
    <source>
        <dbReference type="EMBL" id="TPG14817.1"/>
    </source>
</evidence>
<dbReference type="CDD" id="cd04301">
    <property type="entry name" value="NAT_SF"/>
    <property type="match status" value="1"/>
</dbReference>
<dbReference type="InterPro" id="IPR016181">
    <property type="entry name" value="Acyl_CoA_acyltransferase"/>
</dbReference>
<dbReference type="Pfam" id="PF00583">
    <property type="entry name" value="Acetyltransf_1"/>
    <property type="match status" value="1"/>
</dbReference>
<evidence type="ECO:0000256" key="1">
    <source>
        <dbReference type="ARBA" id="ARBA00022679"/>
    </source>
</evidence>
<proteinExistence type="predicted"/>
<organism evidence="4 5">
    <name type="scientific">Pedococcus bigeumensis</name>
    <dbReference type="NCBI Taxonomy" id="433644"/>
    <lineage>
        <taxon>Bacteria</taxon>
        <taxon>Bacillati</taxon>
        <taxon>Actinomycetota</taxon>
        <taxon>Actinomycetes</taxon>
        <taxon>Micrococcales</taxon>
        <taxon>Intrasporangiaceae</taxon>
        <taxon>Pedococcus</taxon>
    </lineage>
</organism>
<dbReference type="RefSeq" id="WP_140742070.1">
    <property type="nucleotide sequence ID" value="NZ_RCZM01000005.1"/>
</dbReference>
<dbReference type="GO" id="GO:0016747">
    <property type="term" value="F:acyltransferase activity, transferring groups other than amino-acyl groups"/>
    <property type="evidence" value="ECO:0007669"/>
    <property type="project" value="InterPro"/>
</dbReference>
<dbReference type="PANTHER" id="PTHR43877:SF2">
    <property type="entry name" value="AMINOALKYLPHOSPHONATE N-ACETYLTRANSFERASE-RELATED"/>
    <property type="match status" value="1"/>
</dbReference>
<gene>
    <name evidence="4" type="ORF">EAH86_14740</name>
</gene>
<dbReference type="Proteomes" id="UP000317722">
    <property type="component" value="Unassembled WGS sequence"/>
</dbReference>
<keyword evidence="2" id="KW-0012">Acyltransferase</keyword>
<name>A0A502CNL2_9MICO</name>
<dbReference type="PROSITE" id="PS51186">
    <property type="entry name" value="GNAT"/>
    <property type="match status" value="1"/>
</dbReference>
<protein>
    <submittedName>
        <fullName evidence="4">GNAT family N-acetyltransferase</fullName>
    </submittedName>
</protein>
<dbReference type="PANTHER" id="PTHR43877">
    <property type="entry name" value="AMINOALKYLPHOSPHONATE N-ACETYLTRANSFERASE-RELATED-RELATED"/>
    <property type="match status" value="1"/>
</dbReference>
<dbReference type="AlphaFoldDB" id="A0A502CNL2"/>
<accession>A0A502CNL2</accession>